<accession>A0ABN7VSN2</accession>
<name>A0ABN7VSN2_GIGMA</name>
<dbReference type="EMBL" id="CAJVQB010020925">
    <property type="protein sequence ID" value="CAG8795758.1"/>
    <property type="molecule type" value="Genomic_DNA"/>
</dbReference>
<comment type="caution">
    <text evidence="1">The sequence shown here is derived from an EMBL/GenBank/DDBJ whole genome shotgun (WGS) entry which is preliminary data.</text>
</comment>
<reference evidence="1 2" key="1">
    <citation type="submission" date="2021-06" db="EMBL/GenBank/DDBJ databases">
        <authorList>
            <person name="Kallberg Y."/>
            <person name="Tangrot J."/>
            <person name="Rosling A."/>
        </authorList>
    </citation>
    <scope>NUCLEOTIDE SEQUENCE [LARGE SCALE GENOMIC DNA]</scope>
    <source>
        <strain evidence="1 2">120-4 pot B 10/14</strain>
    </source>
</reference>
<organism evidence="1 2">
    <name type="scientific">Gigaspora margarita</name>
    <dbReference type="NCBI Taxonomy" id="4874"/>
    <lineage>
        <taxon>Eukaryota</taxon>
        <taxon>Fungi</taxon>
        <taxon>Fungi incertae sedis</taxon>
        <taxon>Mucoromycota</taxon>
        <taxon>Glomeromycotina</taxon>
        <taxon>Glomeromycetes</taxon>
        <taxon>Diversisporales</taxon>
        <taxon>Gigasporaceae</taxon>
        <taxon>Gigaspora</taxon>
    </lineage>
</organism>
<sequence length="134" mass="15912">YIDVYFCVAIDFGHINCDSGMISRFIRGFENTITFHAYLLNQICHEWLNIIKNESEIIGEIITELDKQWKMIKNESESRNEKQFLERWLNTIENENRIKKQFLESDEISKNLPIILKKLSKTSYASKPYNTSEI</sequence>
<proteinExistence type="predicted"/>
<dbReference type="Proteomes" id="UP000789901">
    <property type="component" value="Unassembled WGS sequence"/>
</dbReference>
<evidence type="ECO:0000313" key="2">
    <source>
        <dbReference type="Proteomes" id="UP000789901"/>
    </source>
</evidence>
<evidence type="ECO:0000313" key="1">
    <source>
        <dbReference type="EMBL" id="CAG8795758.1"/>
    </source>
</evidence>
<feature type="non-terminal residue" evidence="1">
    <location>
        <position position="1"/>
    </location>
</feature>
<feature type="non-terminal residue" evidence="1">
    <location>
        <position position="134"/>
    </location>
</feature>
<keyword evidence="2" id="KW-1185">Reference proteome</keyword>
<gene>
    <name evidence="1" type="ORF">GMARGA_LOCUS22052</name>
</gene>
<protein>
    <submittedName>
        <fullName evidence="1">32829_t:CDS:1</fullName>
    </submittedName>
</protein>